<sequence>MTEPTVENTENNQGNEEEEEQIVTPWDVNAKGGVDYDKLINKFGSQQIDQTLIDRFERITGKRAHPYLRRGIFFSHRDLKEILDHHEAGRKWFLYTGRGPSSGSLHFGHLLPFFFTKYLQDAFNVPLVIQMTNDEKFLWKDITLQQAREFTIGNVKDIIALGFDIEKTFIFSNLDYIQYLYPTTLRISKLLNINQVKNIFGFTDQDAVGKISFPPIQASPCFPESFPHIFPPGTDYSQIKCLIPCAIDQDPYFRMTRDVAQRLGAQKPALIHSKFFPALQGHNTKMSASDVNSAVYLSDNKDVVADKIKKYAFSGGGATKEEQVKFGANLEVDVSFEYLKYMLDDDQKLEEIRVAYGTGKMMTSDVKKILIELMVKICDQHQAARAKVTDEICATFMSIRKMNI</sequence>
<organism evidence="15 16">
    <name type="scientific">Tieghemostelium lacteum</name>
    <name type="common">Slime mold</name>
    <name type="synonym">Dictyostelium lacteum</name>
    <dbReference type="NCBI Taxonomy" id="361077"/>
    <lineage>
        <taxon>Eukaryota</taxon>
        <taxon>Amoebozoa</taxon>
        <taxon>Evosea</taxon>
        <taxon>Eumycetozoa</taxon>
        <taxon>Dictyostelia</taxon>
        <taxon>Dictyosteliales</taxon>
        <taxon>Raperosteliaceae</taxon>
        <taxon>Tieghemostelium</taxon>
    </lineage>
</organism>
<dbReference type="Gene3D" id="1.10.240.10">
    <property type="entry name" value="Tyrosyl-Transfer RNA Synthetase"/>
    <property type="match status" value="1"/>
</dbReference>
<evidence type="ECO:0000256" key="13">
    <source>
        <dbReference type="RuleBase" id="RU363036"/>
    </source>
</evidence>
<keyword evidence="16" id="KW-1185">Reference proteome</keyword>
<evidence type="ECO:0000256" key="8">
    <source>
        <dbReference type="ARBA" id="ARBA00022840"/>
    </source>
</evidence>
<dbReference type="InParanoid" id="A0A151ZSR4"/>
<keyword evidence="5" id="KW-0963">Cytoplasm</keyword>
<evidence type="ECO:0000256" key="10">
    <source>
        <dbReference type="ARBA" id="ARBA00023146"/>
    </source>
</evidence>
<comment type="catalytic activity">
    <reaction evidence="12">
        <text>tRNA(Trp) + L-tryptophan + ATP = L-tryptophyl-tRNA(Trp) + AMP + diphosphate + H(+)</text>
        <dbReference type="Rhea" id="RHEA:24080"/>
        <dbReference type="Rhea" id="RHEA-COMP:9671"/>
        <dbReference type="Rhea" id="RHEA-COMP:9705"/>
        <dbReference type="ChEBI" id="CHEBI:15378"/>
        <dbReference type="ChEBI" id="CHEBI:30616"/>
        <dbReference type="ChEBI" id="CHEBI:33019"/>
        <dbReference type="ChEBI" id="CHEBI:57912"/>
        <dbReference type="ChEBI" id="CHEBI:78442"/>
        <dbReference type="ChEBI" id="CHEBI:78535"/>
        <dbReference type="ChEBI" id="CHEBI:456215"/>
        <dbReference type="EC" id="6.1.1.2"/>
    </reaction>
</comment>
<dbReference type="EMBL" id="LODT01000021">
    <property type="protein sequence ID" value="KYQ96824.1"/>
    <property type="molecule type" value="Genomic_DNA"/>
</dbReference>
<reference evidence="15 16" key="1">
    <citation type="submission" date="2015-12" db="EMBL/GenBank/DDBJ databases">
        <title>Dictyostelia acquired genes for synthesis and detection of signals that induce cell-type specialization by lateral gene transfer from prokaryotes.</title>
        <authorList>
            <person name="Gloeckner G."/>
            <person name="Schaap P."/>
        </authorList>
    </citation>
    <scope>NUCLEOTIDE SEQUENCE [LARGE SCALE GENOMIC DNA]</scope>
    <source>
        <strain evidence="15 16">TK</strain>
    </source>
</reference>
<accession>A0A151ZSR4</accession>
<dbReference type="CDD" id="cd00806">
    <property type="entry name" value="TrpRS_core"/>
    <property type="match status" value="1"/>
</dbReference>
<keyword evidence="8 13" id="KW-0067">ATP-binding</keyword>
<dbReference type="AlphaFoldDB" id="A0A151ZSR4"/>
<comment type="subcellular location">
    <subcellularLocation>
        <location evidence="1">Cytoplasm</location>
    </subcellularLocation>
</comment>
<evidence type="ECO:0000256" key="3">
    <source>
        <dbReference type="ARBA" id="ARBA00013161"/>
    </source>
</evidence>
<dbReference type="GO" id="GO:0005737">
    <property type="term" value="C:cytoplasm"/>
    <property type="evidence" value="ECO:0007669"/>
    <property type="project" value="UniProtKB-SubCell"/>
</dbReference>
<evidence type="ECO:0000256" key="9">
    <source>
        <dbReference type="ARBA" id="ARBA00022917"/>
    </source>
</evidence>
<evidence type="ECO:0000256" key="12">
    <source>
        <dbReference type="ARBA" id="ARBA00049929"/>
    </source>
</evidence>
<name>A0A151ZSR4_TIELA</name>
<keyword evidence="10 13" id="KW-0030">Aminoacyl-tRNA synthetase</keyword>
<dbReference type="FunFam" id="3.40.50.620:FF:000033">
    <property type="entry name" value="tryptophan--tRNA ligase, cytoplasmic"/>
    <property type="match status" value="1"/>
</dbReference>
<dbReference type="Proteomes" id="UP000076078">
    <property type="component" value="Unassembled WGS sequence"/>
</dbReference>
<dbReference type="SUPFAM" id="SSF52374">
    <property type="entry name" value="Nucleotidylyl transferase"/>
    <property type="match status" value="1"/>
</dbReference>
<comment type="similarity">
    <text evidence="2 13">Belongs to the class-I aminoacyl-tRNA synthetase family.</text>
</comment>
<dbReference type="OMA" id="SIYHRFM"/>
<dbReference type="GO" id="GO:0006436">
    <property type="term" value="P:tryptophanyl-tRNA aminoacylation"/>
    <property type="evidence" value="ECO:0007669"/>
    <property type="project" value="InterPro"/>
</dbReference>
<evidence type="ECO:0000256" key="5">
    <source>
        <dbReference type="ARBA" id="ARBA00022490"/>
    </source>
</evidence>
<evidence type="ECO:0000256" key="2">
    <source>
        <dbReference type="ARBA" id="ARBA00005594"/>
    </source>
</evidence>
<evidence type="ECO:0000256" key="4">
    <source>
        <dbReference type="ARBA" id="ARBA00013782"/>
    </source>
</evidence>
<dbReference type="Pfam" id="PF00579">
    <property type="entry name" value="tRNA-synt_1b"/>
    <property type="match status" value="1"/>
</dbReference>
<dbReference type="PRINTS" id="PR01039">
    <property type="entry name" value="TRNASYNTHTRP"/>
</dbReference>
<dbReference type="PANTHER" id="PTHR10055:SF1">
    <property type="entry name" value="TRYPTOPHAN--TRNA LIGASE, CYTOPLASMIC"/>
    <property type="match status" value="1"/>
</dbReference>
<evidence type="ECO:0000256" key="14">
    <source>
        <dbReference type="SAM" id="MobiDB-lite"/>
    </source>
</evidence>
<evidence type="ECO:0000256" key="1">
    <source>
        <dbReference type="ARBA" id="ARBA00004496"/>
    </source>
</evidence>
<comment type="caution">
    <text evidence="15">The sequence shown here is derived from an EMBL/GenBank/DDBJ whole genome shotgun (WGS) entry which is preliminary data.</text>
</comment>
<dbReference type="EC" id="6.1.1.2" evidence="3"/>
<dbReference type="GO" id="GO:0005524">
    <property type="term" value="F:ATP binding"/>
    <property type="evidence" value="ECO:0007669"/>
    <property type="project" value="UniProtKB-KW"/>
</dbReference>
<protein>
    <recommendedName>
        <fullName evidence="4">Tryptophan--tRNA ligase, cytoplasmic</fullName>
        <ecNumber evidence="3">6.1.1.2</ecNumber>
    </recommendedName>
    <alternativeName>
        <fullName evidence="11">Tryptophanyl-tRNA synthetase</fullName>
    </alternativeName>
</protein>
<keyword evidence="7 13" id="KW-0547">Nucleotide-binding</keyword>
<keyword evidence="9 13" id="KW-0648">Protein biosynthesis</keyword>
<dbReference type="GO" id="GO:0004830">
    <property type="term" value="F:tryptophan-tRNA ligase activity"/>
    <property type="evidence" value="ECO:0007669"/>
    <property type="project" value="UniProtKB-EC"/>
</dbReference>
<dbReference type="OrthoDB" id="10261385at2759"/>
<dbReference type="Gene3D" id="3.40.50.620">
    <property type="entry name" value="HUPs"/>
    <property type="match status" value="1"/>
</dbReference>
<evidence type="ECO:0000256" key="6">
    <source>
        <dbReference type="ARBA" id="ARBA00022598"/>
    </source>
</evidence>
<proteinExistence type="inferred from homology"/>
<dbReference type="PANTHER" id="PTHR10055">
    <property type="entry name" value="TRYPTOPHANYL-TRNA SYNTHETASE"/>
    <property type="match status" value="1"/>
</dbReference>
<evidence type="ECO:0000256" key="11">
    <source>
        <dbReference type="ARBA" id="ARBA00030268"/>
    </source>
</evidence>
<evidence type="ECO:0000313" key="15">
    <source>
        <dbReference type="EMBL" id="KYQ96824.1"/>
    </source>
</evidence>
<dbReference type="FunCoup" id="A0A151ZSR4">
    <property type="interactions" value="785"/>
</dbReference>
<keyword evidence="6 13" id="KW-0436">Ligase</keyword>
<evidence type="ECO:0000313" key="16">
    <source>
        <dbReference type="Proteomes" id="UP000076078"/>
    </source>
</evidence>
<feature type="region of interest" description="Disordered" evidence="14">
    <location>
        <begin position="1"/>
        <end position="22"/>
    </location>
</feature>
<dbReference type="InterPro" id="IPR002305">
    <property type="entry name" value="aa-tRNA-synth_Ic"/>
</dbReference>
<gene>
    <name evidence="15" type="ORF">DLAC_04129</name>
</gene>
<dbReference type="InterPro" id="IPR002306">
    <property type="entry name" value="Trp-tRNA-ligase"/>
</dbReference>
<dbReference type="NCBIfam" id="TIGR00233">
    <property type="entry name" value="trpS"/>
    <property type="match status" value="1"/>
</dbReference>
<dbReference type="FunFam" id="1.10.240.10:FF:000007">
    <property type="entry name" value="Tryptophan--tRNA ligase"/>
    <property type="match status" value="1"/>
</dbReference>
<dbReference type="STRING" id="361077.A0A151ZSR4"/>
<dbReference type="InterPro" id="IPR014729">
    <property type="entry name" value="Rossmann-like_a/b/a_fold"/>
</dbReference>
<evidence type="ECO:0000256" key="7">
    <source>
        <dbReference type="ARBA" id="ARBA00022741"/>
    </source>
</evidence>